<reference evidence="2 3" key="1">
    <citation type="submission" date="2022-06" db="EMBL/GenBank/DDBJ databases">
        <title>Draft genome sequence of type strain Streptomyces rubrisoli DSM 42083.</title>
        <authorList>
            <person name="Duangmal K."/>
            <person name="Klaysubun C."/>
        </authorList>
    </citation>
    <scope>NUCLEOTIDE SEQUENCE [LARGE SCALE GENOMIC DNA]</scope>
    <source>
        <strain evidence="2 3">DSM 42083</strain>
    </source>
</reference>
<evidence type="ECO:0000313" key="2">
    <source>
        <dbReference type="EMBL" id="MCQ4043854.1"/>
    </source>
</evidence>
<sequence>MTNVDDIVRIRIEEARRKVEAARKRRAELGAARQAGLARRHAAKLHRQAEQQADEQGVMTNGEEAQAS</sequence>
<name>A0ABT1PEQ2_9ACTN</name>
<evidence type="ECO:0000256" key="1">
    <source>
        <dbReference type="SAM" id="MobiDB-lite"/>
    </source>
</evidence>
<dbReference type="RefSeq" id="WP_255929298.1">
    <property type="nucleotide sequence ID" value="NZ_JANFNH010000020.1"/>
</dbReference>
<keyword evidence="3" id="KW-1185">Reference proteome</keyword>
<proteinExistence type="predicted"/>
<organism evidence="2 3">
    <name type="scientific">Streptantibioticus rubrisoli</name>
    <dbReference type="NCBI Taxonomy" id="1387313"/>
    <lineage>
        <taxon>Bacteria</taxon>
        <taxon>Bacillati</taxon>
        <taxon>Actinomycetota</taxon>
        <taxon>Actinomycetes</taxon>
        <taxon>Kitasatosporales</taxon>
        <taxon>Streptomycetaceae</taxon>
        <taxon>Streptantibioticus</taxon>
    </lineage>
</organism>
<protein>
    <submittedName>
        <fullName evidence="2">Uncharacterized protein</fullName>
    </submittedName>
</protein>
<evidence type="ECO:0000313" key="3">
    <source>
        <dbReference type="Proteomes" id="UP001206206"/>
    </source>
</evidence>
<dbReference type="Proteomes" id="UP001206206">
    <property type="component" value="Unassembled WGS sequence"/>
</dbReference>
<gene>
    <name evidence="2" type="ORF">NON19_17960</name>
</gene>
<comment type="caution">
    <text evidence="2">The sequence shown here is derived from an EMBL/GenBank/DDBJ whole genome shotgun (WGS) entry which is preliminary data.</text>
</comment>
<feature type="region of interest" description="Disordered" evidence="1">
    <location>
        <begin position="39"/>
        <end position="68"/>
    </location>
</feature>
<dbReference type="EMBL" id="JANFNH010000020">
    <property type="protein sequence ID" value="MCQ4043854.1"/>
    <property type="molecule type" value="Genomic_DNA"/>
</dbReference>
<accession>A0ABT1PEQ2</accession>